<dbReference type="Proteomes" id="UP000216147">
    <property type="component" value="Unassembled WGS sequence"/>
</dbReference>
<dbReference type="SUPFAM" id="SSF55729">
    <property type="entry name" value="Acyl-CoA N-acyltransferases (Nat)"/>
    <property type="match status" value="1"/>
</dbReference>
<dbReference type="InterPro" id="IPR000182">
    <property type="entry name" value="GNAT_dom"/>
</dbReference>
<organism evidence="2 3">
    <name type="scientific">Brevundimonas subvibrioides</name>
    <dbReference type="NCBI Taxonomy" id="74313"/>
    <lineage>
        <taxon>Bacteria</taxon>
        <taxon>Pseudomonadati</taxon>
        <taxon>Pseudomonadota</taxon>
        <taxon>Alphaproteobacteria</taxon>
        <taxon>Caulobacterales</taxon>
        <taxon>Caulobacteraceae</taxon>
        <taxon>Brevundimonas</taxon>
    </lineage>
</organism>
<dbReference type="Gene3D" id="3.40.630.30">
    <property type="match status" value="1"/>
</dbReference>
<name>A0A258HQM6_9CAUL</name>
<dbReference type="AlphaFoldDB" id="A0A258HQM6"/>
<comment type="caution">
    <text evidence="2">The sequence shown here is derived from an EMBL/GenBank/DDBJ whole genome shotgun (WGS) entry which is preliminary data.</text>
</comment>
<dbReference type="PANTHER" id="PTHR43610">
    <property type="entry name" value="BLL6696 PROTEIN"/>
    <property type="match status" value="1"/>
</dbReference>
<dbReference type="PROSITE" id="PS51186">
    <property type="entry name" value="GNAT"/>
    <property type="match status" value="1"/>
</dbReference>
<dbReference type="InterPro" id="IPR016181">
    <property type="entry name" value="Acyl_CoA_acyltransferase"/>
</dbReference>
<sequence>MRLEPYAAGLEEEVRAALNVDPDSWAVMVGTAHGEHFDRFWTSALRDMQAGTKVAYAVRRLSDGVVVGTSSLYEIRPEHRRCEIGATFYRPDARGGVVNPACKRLMLEHAFASGIVRVEILTDAINARSRAAITKLGARFEGVLGNHKITWTGRVRDTALYAVLDRDWPDVRSRLDARLTASA</sequence>
<evidence type="ECO:0000313" key="3">
    <source>
        <dbReference type="Proteomes" id="UP000216147"/>
    </source>
</evidence>
<keyword evidence="2" id="KW-0808">Transferase</keyword>
<dbReference type="EMBL" id="NCEQ01000002">
    <property type="protein sequence ID" value="OYX58672.1"/>
    <property type="molecule type" value="Genomic_DNA"/>
</dbReference>
<evidence type="ECO:0000313" key="2">
    <source>
        <dbReference type="EMBL" id="OYX58672.1"/>
    </source>
</evidence>
<dbReference type="PANTHER" id="PTHR43610:SF1">
    <property type="entry name" value="N-ACETYLTRANSFERASE DOMAIN-CONTAINING PROTEIN"/>
    <property type="match status" value="1"/>
</dbReference>
<protein>
    <submittedName>
        <fullName evidence="2">Alanine acetyltransferase</fullName>
    </submittedName>
</protein>
<dbReference type="GO" id="GO:0016747">
    <property type="term" value="F:acyltransferase activity, transferring groups other than amino-acyl groups"/>
    <property type="evidence" value="ECO:0007669"/>
    <property type="project" value="InterPro"/>
</dbReference>
<dbReference type="Pfam" id="PF13302">
    <property type="entry name" value="Acetyltransf_3"/>
    <property type="match status" value="1"/>
</dbReference>
<proteinExistence type="predicted"/>
<reference evidence="2 3" key="1">
    <citation type="submission" date="2017-03" db="EMBL/GenBank/DDBJ databases">
        <title>Lifting the veil on microbial sulfur biogeochemistry in mining wastewaters.</title>
        <authorList>
            <person name="Kantor R.S."/>
            <person name="Colenbrander Nelson T."/>
            <person name="Marshall S."/>
            <person name="Bennett D."/>
            <person name="Apte S."/>
            <person name="Camacho D."/>
            <person name="Thomas B.C."/>
            <person name="Warren L.A."/>
            <person name="Banfield J.F."/>
        </authorList>
    </citation>
    <scope>NUCLEOTIDE SEQUENCE [LARGE SCALE GENOMIC DNA]</scope>
    <source>
        <strain evidence="2">32-68-21</strain>
    </source>
</reference>
<gene>
    <name evidence="2" type="ORF">B7Y86_02250</name>
</gene>
<feature type="domain" description="N-acetyltransferase" evidence="1">
    <location>
        <begin position="12"/>
        <end position="167"/>
    </location>
</feature>
<accession>A0A258HQM6</accession>
<evidence type="ECO:0000259" key="1">
    <source>
        <dbReference type="PROSITE" id="PS51186"/>
    </source>
</evidence>